<feature type="region of interest" description="Disordered" evidence="1">
    <location>
        <begin position="738"/>
        <end position="776"/>
    </location>
</feature>
<evidence type="ECO:0000313" key="3">
    <source>
        <dbReference type="Proteomes" id="UP000199413"/>
    </source>
</evidence>
<gene>
    <name evidence="2" type="ORF">GA0070624_1611</name>
</gene>
<dbReference type="RefSeq" id="WP_091338276.1">
    <property type="nucleotide sequence ID" value="NZ_FMHV01000002.1"/>
</dbReference>
<dbReference type="AlphaFoldDB" id="A0A1C6RP46"/>
<feature type="compositionally biased region" description="Pro residues" evidence="1">
    <location>
        <begin position="357"/>
        <end position="384"/>
    </location>
</feature>
<evidence type="ECO:0008006" key="4">
    <source>
        <dbReference type="Google" id="ProtNLM"/>
    </source>
</evidence>
<evidence type="ECO:0000313" key="2">
    <source>
        <dbReference type="EMBL" id="SCL18791.1"/>
    </source>
</evidence>
<feature type="compositionally biased region" description="Basic and acidic residues" evidence="1">
    <location>
        <begin position="618"/>
        <end position="629"/>
    </location>
</feature>
<feature type="compositionally biased region" description="Basic and acidic residues" evidence="1">
    <location>
        <begin position="754"/>
        <end position="769"/>
    </location>
</feature>
<name>A0A1C6RP46_9ACTN</name>
<evidence type="ECO:0000256" key="1">
    <source>
        <dbReference type="SAM" id="MobiDB-lite"/>
    </source>
</evidence>
<dbReference type="EMBL" id="FMHV01000002">
    <property type="protein sequence ID" value="SCL18791.1"/>
    <property type="molecule type" value="Genomic_DNA"/>
</dbReference>
<proteinExistence type="predicted"/>
<reference evidence="3" key="1">
    <citation type="submission" date="2016-06" db="EMBL/GenBank/DDBJ databases">
        <authorList>
            <person name="Varghese N."/>
            <person name="Submissions Spin"/>
        </authorList>
    </citation>
    <scope>NUCLEOTIDE SEQUENCE [LARGE SCALE GENOMIC DNA]</scope>
    <source>
        <strain evidence="3">DSM 45431</strain>
    </source>
</reference>
<sequence length="776" mass="80160">MSREEDDAVALVRVYCGLASADPADRPASAGSTLTSAVVDDAGRLLHVCEVGDDPAGYAQLVALLVERSGGPSGAAIAADSDDHTVTSLLSAAGRPLAIADDDSVDDFAERFADDDSLEEMQSPPAERRAVGLARALQAGALSAVTLPAPRNLAGYKQVLAAHAALASGRHSAAVALREVLRELYPAALRAYPDPAEPVSLAVLDALPEPGMLSGGNGRGRGVPAAADTVAARLAAEGVAGADEINDAVTALRVAISETPLRAAVNQALTSAVAETVRQAVASVRACDAGCDSLVNALTARASTPAPGRRAAARRGEPVGELPGPNSSGAGLRAVRSAEPEPVGRRGRPEPVSGGPAPLPPRPLGPPPVAPAPVAPPPVAPAPVTPAAANGRPISAPPSRGEPITPPSNRPVSAPPPPPPGITPIAPAQRGTVPPAEAGEPFRPTLTTAAINSARAERQRSIIPPRPKTTTEKAPPTGGFSATDLSIPVPAPRPGQQSAPPGSRANWPLVNNSDDLADSPADAPPAYPYGDRGGRKVDAPTDPGAGRVTPPWLADDLPQEPPMLRLVEPPPLADRALRDNLNPPTDPGLDTPPLRLVEREEAPRNGRPVSRAELPMPAERRPAPKEHRPPPVSDEGDGDLLIFAAAKSAWFIGHDDSDLDWSTTADTGWQAAEQAARPSVGEATSAGLPKRVPQANLVPGSPLREERPLRIVRNAASIAENTTGYFRGWRRGQEIGGFAVGGRPGRESAGGWDFSRDTGDRDDDREYEYRSAGYRS</sequence>
<dbReference type="Proteomes" id="UP000199413">
    <property type="component" value="Unassembled WGS sequence"/>
</dbReference>
<organism evidence="2 3">
    <name type="scientific">Micromonospora rhizosphaerae</name>
    <dbReference type="NCBI Taxonomy" id="568872"/>
    <lineage>
        <taxon>Bacteria</taxon>
        <taxon>Bacillati</taxon>
        <taxon>Actinomycetota</taxon>
        <taxon>Actinomycetes</taxon>
        <taxon>Micromonosporales</taxon>
        <taxon>Micromonosporaceae</taxon>
        <taxon>Micromonospora</taxon>
    </lineage>
</organism>
<dbReference type="OrthoDB" id="5168056at2"/>
<feature type="region of interest" description="Disordered" evidence="1">
    <location>
        <begin position="669"/>
        <end position="701"/>
    </location>
</feature>
<feature type="compositionally biased region" description="Basic and acidic residues" evidence="1">
    <location>
        <begin position="336"/>
        <end position="349"/>
    </location>
</feature>
<feature type="compositionally biased region" description="Pro residues" evidence="1">
    <location>
        <begin position="404"/>
        <end position="422"/>
    </location>
</feature>
<protein>
    <recommendedName>
        <fullName evidence="4">Transposase</fullName>
    </recommendedName>
</protein>
<feature type="region of interest" description="Disordered" evidence="1">
    <location>
        <begin position="303"/>
        <end position="638"/>
    </location>
</feature>
<keyword evidence="3" id="KW-1185">Reference proteome</keyword>
<dbReference type="STRING" id="568872.GA0070624_1611"/>
<accession>A0A1C6RP46</accession>